<evidence type="ECO:0000256" key="2">
    <source>
        <dbReference type="ARBA" id="ARBA00023002"/>
    </source>
</evidence>
<gene>
    <name evidence="5" type="ORF">FHR99_001121</name>
</gene>
<dbReference type="PROSITE" id="PS00061">
    <property type="entry name" value="ADH_SHORT"/>
    <property type="match status" value="1"/>
</dbReference>
<dbReference type="PRINTS" id="PR00080">
    <property type="entry name" value="SDRFAMILY"/>
</dbReference>
<evidence type="ECO:0000256" key="3">
    <source>
        <dbReference type="RuleBase" id="RU000363"/>
    </source>
</evidence>
<accession>A0A7W4W3Q5</accession>
<keyword evidence="2" id="KW-0560">Oxidoreductase</keyword>
<dbReference type="GO" id="GO:0016491">
    <property type="term" value="F:oxidoreductase activity"/>
    <property type="evidence" value="ECO:0007669"/>
    <property type="project" value="UniProtKB-KW"/>
</dbReference>
<dbReference type="Proteomes" id="UP000537130">
    <property type="component" value="Unassembled WGS sequence"/>
</dbReference>
<dbReference type="InterPro" id="IPR057326">
    <property type="entry name" value="KR_dom"/>
</dbReference>
<evidence type="ECO:0000313" key="5">
    <source>
        <dbReference type="EMBL" id="MBB3046885.1"/>
    </source>
</evidence>
<evidence type="ECO:0000313" key="6">
    <source>
        <dbReference type="Proteomes" id="UP000537130"/>
    </source>
</evidence>
<dbReference type="PRINTS" id="PR00081">
    <property type="entry name" value="GDHRDH"/>
</dbReference>
<dbReference type="Pfam" id="PF00106">
    <property type="entry name" value="adh_short"/>
    <property type="match status" value="1"/>
</dbReference>
<dbReference type="PANTHER" id="PTHR44169:SF6">
    <property type="entry name" value="NADPH-DEPENDENT 1-ACYLDIHYDROXYACETONE PHOSPHATE REDUCTASE"/>
    <property type="match status" value="1"/>
</dbReference>
<comment type="similarity">
    <text evidence="1 3">Belongs to the short-chain dehydrogenases/reductases (SDR) family.</text>
</comment>
<sequence length="272" mass="29695">MTRTALVTGASAGLGLALTDALLQRDFRVIATSREPSRIPLHHPNLHKVALDLDDPDSFPAEAERWQVLAGPVSLLFNNAGYGQMGPAIELDWKVLQQQLHTNTVAPLALAQALLPQLIETGGTIVNIGSVSAHLTTPFAGGYCASKSALHSLNDAIRRELAPFGVKVQCVMAGGIRSDFGKTAREQLDRTFSEQSRYRKILSHIQERAELSQKNGSPAEEVADQIVNAAIQRPQQPYIKVASGARQLYNLSRLPHRVLDRILSKRFGLTKL</sequence>
<dbReference type="RefSeq" id="WP_183409543.1">
    <property type="nucleotide sequence ID" value="NZ_JACHWY010000001.1"/>
</dbReference>
<keyword evidence="6" id="KW-1185">Reference proteome</keyword>
<name>A0A7W4W3Q5_9GAMM</name>
<dbReference type="InterPro" id="IPR002347">
    <property type="entry name" value="SDR_fam"/>
</dbReference>
<reference evidence="5 6" key="1">
    <citation type="submission" date="2020-08" db="EMBL/GenBank/DDBJ databases">
        <title>Genomic Encyclopedia of Type Strains, Phase III (KMG-III): the genomes of soil and plant-associated and newly described type strains.</title>
        <authorList>
            <person name="Whitman W."/>
        </authorList>
    </citation>
    <scope>NUCLEOTIDE SEQUENCE [LARGE SCALE GENOMIC DNA]</scope>
    <source>
        <strain evidence="5 6">CECT 8654</strain>
    </source>
</reference>
<dbReference type="Gene3D" id="3.40.50.720">
    <property type="entry name" value="NAD(P)-binding Rossmann-like Domain"/>
    <property type="match status" value="1"/>
</dbReference>
<evidence type="ECO:0000259" key="4">
    <source>
        <dbReference type="SMART" id="SM00822"/>
    </source>
</evidence>
<protein>
    <submittedName>
        <fullName evidence="5">Short-subunit dehydrogenase</fullName>
    </submittedName>
</protein>
<dbReference type="InterPro" id="IPR036291">
    <property type="entry name" value="NAD(P)-bd_dom_sf"/>
</dbReference>
<feature type="domain" description="Ketoreductase" evidence="4">
    <location>
        <begin position="3"/>
        <end position="179"/>
    </location>
</feature>
<dbReference type="InterPro" id="IPR020904">
    <property type="entry name" value="Sc_DH/Rdtase_CS"/>
</dbReference>
<comment type="caution">
    <text evidence="5">The sequence shown here is derived from an EMBL/GenBank/DDBJ whole genome shotgun (WGS) entry which is preliminary data.</text>
</comment>
<dbReference type="SUPFAM" id="SSF51735">
    <property type="entry name" value="NAD(P)-binding Rossmann-fold domains"/>
    <property type="match status" value="1"/>
</dbReference>
<proteinExistence type="inferred from homology"/>
<evidence type="ECO:0000256" key="1">
    <source>
        <dbReference type="ARBA" id="ARBA00006484"/>
    </source>
</evidence>
<dbReference type="AlphaFoldDB" id="A0A7W4W3Q5"/>
<organism evidence="5 6">
    <name type="scientific">Litorivivens lipolytica</name>
    <dbReference type="NCBI Taxonomy" id="1524264"/>
    <lineage>
        <taxon>Bacteria</taxon>
        <taxon>Pseudomonadati</taxon>
        <taxon>Pseudomonadota</taxon>
        <taxon>Gammaproteobacteria</taxon>
        <taxon>Litorivivens</taxon>
    </lineage>
</organism>
<dbReference type="SMART" id="SM00822">
    <property type="entry name" value="PKS_KR"/>
    <property type="match status" value="1"/>
</dbReference>
<dbReference type="EMBL" id="JACHWY010000001">
    <property type="protein sequence ID" value="MBB3046885.1"/>
    <property type="molecule type" value="Genomic_DNA"/>
</dbReference>
<dbReference type="PANTHER" id="PTHR44169">
    <property type="entry name" value="NADPH-DEPENDENT 1-ACYLDIHYDROXYACETONE PHOSPHATE REDUCTASE"/>
    <property type="match status" value="1"/>
</dbReference>